<evidence type="ECO:0000256" key="5">
    <source>
        <dbReference type="ARBA" id="ARBA00022989"/>
    </source>
</evidence>
<comment type="caution">
    <text evidence="9">The sequence shown here is derived from an EMBL/GenBank/DDBJ whole genome shotgun (WGS) entry which is preliminary data.</text>
</comment>
<dbReference type="AlphaFoldDB" id="A0A934NQ22"/>
<evidence type="ECO:0000313" key="9">
    <source>
        <dbReference type="EMBL" id="MBJ8339328.1"/>
    </source>
</evidence>
<dbReference type="InterPro" id="IPR020846">
    <property type="entry name" value="MFS_dom"/>
</dbReference>
<dbReference type="EMBL" id="JAEMNV010000003">
    <property type="protein sequence ID" value="MBJ8339328.1"/>
    <property type="molecule type" value="Genomic_DNA"/>
</dbReference>
<dbReference type="PROSITE" id="PS50850">
    <property type="entry name" value="MFS"/>
    <property type="match status" value="1"/>
</dbReference>
<feature type="transmembrane region" description="Helical" evidence="7">
    <location>
        <begin position="37"/>
        <end position="60"/>
    </location>
</feature>
<name>A0A934NQ22_9NOCA</name>
<dbReference type="Gene3D" id="1.20.1250.20">
    <property type="entry name" value="MFS general substrate transporter like domains"/>
    <property type="match status" value="1"/>
</dbReference>
<dbReference type="SUPFAM" id="SSF103473">
    <property type="entry name" value="MFS general substrate transporter"/>
    <property type="match status" value="1"/>
</dbReference>
<accession>A0A934NQ22</accession>
<comment type="subcellular location">
    <subcellularLocation>
        <location evidence="1">Cell membrane</location>
        <topology evidence="1">Multi-pass membrane protein</topology>
    </subcellularLocation>
</comment>
<feature type="transmembrane region" description="Helical" evidence="7">
    <location>
        <begin position="250"/>
        <end position="270"/>
    </location>
</feature>
<keyword evidence="6 7" id="KW-0472">Membrane</keyword>
<sequence length="399" mass="40199">MLRTAGFVGVTFAFVVVMVGTTLPTPLYPLYEQELGFGQLTVTVVFAAYAVGVIAALLLLGTASDVLGRRRVMLLAIAVSALSTLVFVTSPALGWLYVGRVLSGISAGLVTTTATVYLVELAGRSSDGGAGSGKATRAALVATAANMLGLGLGPLVAGVLSEVFGEPLITPYAVHLGLLALALAAVLLAPETVEPKGGSLRPTRPAVAAEARAVFVPAAIAAFAGFAALGLVTSVSAGILTTVLDRHDRALTGVVVFTIFAASTFGQVALRGVPTRTALRLGCVVLAVGATLLGSSLPAKSLVLLVVALVVIGIGQALCFRAGIAEITAQSPPAKRAQTVTSFFLVAYVGISFPVVLVGLASGPMGLRDAAIAFSAAVAVLAIVSLLAQIMIAKNRTPG</sequence>
<evidence type="ECO:0000256" key="7">
    <source>
        <dbReference type="SAM" id="Phobius"/>
    </source>
</evidence>
<feature type="transmembrane region" description="Helical" evidence="7">
    <location>
        <begin position="139"/>
        <end position="160"/>
    </location>
</feature>
<feature type="domain" description="Major facilitator superfamily (MFS) profile" evidence="8">
    <location>
        <begin position="1"/>
        <end position="396"/>
    </location>
</feature>
<dbReference type="InterPro" id="IPR050171">
    <property type="entry name" value="MFS_Transporters"/>
</dbReference>
<keyword evidence="4 7" id="KW-0812">Transmembrane</keyword>
<evidence type="ECO:0000256" key="6">
    <source>
        <dbReference type="ARBA" id="ARBA00023136"/>
    </source>
</evidence>
<evidence type="ECO:0000313" key="10">
    <source>
        <dbReference type="Proteomes" id="UP000655868"/>
    </source>
</evidence>
<feature type="transmembrane region" description="Helical" evidence="7">
    <location>
        <begin position="302"/>
        <end position="320"/>
    </location>
</feature>
<feature type="transmembrane region" description="Helical" evidence="7">
    <location>
        <begin position="7"/>
        <end position="31"/>
    </location>
</feature>
<proteinExistence type="predicted"/>
<keyword evidence="3" id="KW-1003">Cell membrane</keyword>
<dbReference type="Proteomes" id="UP000655868">
    <property type="component" value="Unassembled WGS sequence"/>
</dbReference>
<keyword evidence="5 7" id="KW-1133">Transmembrane helix</keyword>
<feature type="transmembrane region" description="Helical" evidence="7">
    <location>
        <begin position="372"/>
        <end position="393"/>
    </location>
</feature>
<feature type="transmembrane region" description="Helical" evidence="7">
    <location>
        <begin position="72"/>
        <end position="95"/>
    </location>
</feature>
<evidence type="ECO:0000256" key="1">
    <source>
        <dbReference type="ARBA" id="ARBA00004651"/>
    </source>
</evidence>
<gene>
    <name evidence="9" type="ORF">JGU71_10545</name>
</gene>
<dbReference type="Pfam" id="PF07690">
    <property type="entry name" value="MFS_1"/>
    <property type="match status" value="1"/>
</dbReference>
<dbReference type="InterPro" id="IPR011701">
    <property type="entry name" value="MFS"/>
</dbReference>
<feature type="transmembrane region" description="Helical" evidence="7">
    <location>
        <begin position="340"/>
        <end position="360"/>
    </location>
</feature>
<evidence type="ECO:0000259" key="8">
    <source>
        <dbReference type="PROSITE" id="PS50850"/>
    </source>
</evidence>
<organism evidence="9 10">
    <name type="scientific">Antrihabitans stalagmiti</name>
    <dbReference type="NCBI Taxonomy" id="2799499"/>
    <lineage>
        <taxon>Bacteria</taxon>
        <taxon>Bacillati</taxon>
        <taxon>Actinomycetota</taxon>
        <taxon>Actinomycetes</taxon>
        <taxon>Mycobacteriales</taxon>
        <taxon>Nocardiaceae</taxon>
        <taxon>Antrihabitans</taxon>
    </lineage>
</organism>
<feature type="transmembrane region" description="Helical" evidence="7">
    <location>
        <begin position="101"/>
        <end position="119"/>
    </location>
</feature>
<dbReference type="InterPro" id="IPR036259">
    <property type="entry name" value="MFS_trans_sf"/>
</dbReference>
<dbReference type="PANTHER" id="PTHR23517:SF13">
    <property type="entry name" value="MAJOR FACILITATOR SUPERFAMILY MFS_1"/>
    <property type="match status" value="1"/>
</dbReference>
<dbReference type="PANTHER" id="PTHR23517">
    <property type="entry name" value="RESISTANCE PROTEIN MDTM, PUTATIVE-RELATED-RELATED"/>
    <property type="match status" value="1"/>
</dbReference>
<keyword evidence="10" id="KW-1185">Reference proteome</keyword>
<protein>
    <submittedName>
        <fullName evidence="9">MFS transporter</fullName>
    </submittedName>
</protein>
<dbReference type="PROSITE" id="PS00216">
    <property type="entry name" value="SUGAR_TRANSPORT_1"/>
    <property type="match status" value="1"/>
</dbReference>
<feature type="transmembrane region" description="Helical" evidence="7">
    <location>
        <begin position="172"/>
        <end position="193"/>
    </location>
</feature>
<dbReference type="InterPro" id="IPR005829">
    <property type="entry name" value="Sugar_transporter_CS"/>
</dbReference>
<evidence type="ECO:0000256" key="3">
    <source>
        <dbReference type="ARBA" id="ARBA00022475"/>
    </source>
</evidence>
<feature type="transmembrane region" description="Helical" evidence="7">
    <location>
        <begin position="214"/>
        <end position="244"/>
    </location>
</feature>
<keyword evidence="2" id="KW-0813">Transport</keyword>
<evidence type="ECO:0000256" key="4">
    <source>
        <dbReference type="ARBA" id="ARBA00022692"/>
    </source>
</evidence>
<dbReference type="GO" id="GO:0022857">
    <property type="term" value="F:transmembrane transporter activity"/>
    <property type="evidence" value="ECO:0007669"/>
    <property type="project" value="InterPro"/>
</dbReference>
<feature type="transmembrane region" description="Helical" evidence="7">
    <location>
        <begin position="277"/>
        <end position="296"/>
    </location>
</feature>
<evidence type="ECO:0000256" key="2">
    <source>
        <dbReference type="ARBA" id="ARBA00022448"/>
    </source>
</evidence>
<dbReference type="GO" id="GO:0005886">
    <property type="term" value="C:plasma membrane"/>
    <property type="evidence" value="ECO:0007669"/>
    <property type="project" value="UniProtKB-SubCell"/>
</dbReference>
<reference evidence="9" key="1">
    <citation type="submission" date="2020-12" db="EMBL/GenBank/DDBJ databases">
        <title>Antrihabitans popcorni sp. nov. and Antrihabitans auranticaus sp. nov., isolated from a larva cave.</title>
        <authorList>
            <person name="Lee S.D."/>
            <person name="Kim I.S."/>
        </authorList>
    </citation>
    <scope>NUCLEOTIDE SEQUENCE</scope>
    <source>
        <strain evidence="9">YC3-6</strain>
    </source>
</reference>